<accession>A0A382WFE2</accession>
<name>A0A382WFE2_9ZZZZ</name>
<reference evidence="2" key="1">
    <citation type="submission" date="2018-05" db="EMBL/GenBank/DDBJ databases">
        <authorList>
            <person name="Lanie J.A."/>
            <person name="Ng W.-L."/>
            <person name="Kazmierczak K.M."/>
            <person name="Andrzejewski T.M."/>
            <person name="Davidsen T.M."/>
            <person name="Wayne K.J."/>
            <person name="Tettelin H."/>
            <person name="Glass J.I."/>
            <person name="Rusch D."/>
            <person name="Podicherti R."/>
            <person name="Tsui H.-C.T."/>
            <person name="Winkler M.E."/>
        </authorList>
    </citation>
    <scope>NUCLEOTIDE SEQUENCE</scope>
</reference>
<feature type="non-terminal residue" evidence="2">
    <location>
        <position position="127"/>
    </location>
</feature>
<evidence type="ECO:0000313" key="2">
    <source>
        <dbReference type="EMBL" id="SVD57547.1"/>
    </source>
</evidence>
<protein>
    <submittedName>
        <fullName evidence="2">Uncharacterized protein</fullName>
    </submittedName>
</protein>
<feature type="region of interest" description="Disordered" evidence="1">
    <location>
        <begin position="64"/>
        <end position="127"/>
    </location>
</feature>
<organism evidence="2">
    <name type="scientific">marine metagenome</name>
    <dbReference type="NCBI Taxonomy" id="408172"/>
    <lineage>
        <taxon>unclassified sequences</taxon>
        <taxon>metagenomes</taxon>
        <taxon>ecological metagenomes</taxon>
    </lineage>
</organism>
<sequence length="127" mass="14584">MYRMKKFLKLNLPLAFLGLFAFSSGLLAEHHEHSDDLREVGAKLKQAVEDGKLSKKDAWAKWMAAARKKKEEHHEKGGHDKRDWGHRGHDDKDRNDGHDSHSDLREYGSKLKQAVEDGKLSKKDAWA</sequence>
<evidence type="ECO:0000256" key="1">
    <source>
        <dbReference type="SAM" id="MobiDB-lite"/>
    </source>
</evidence>
<proteinExistence type="predicted"/>
<dbReference type="EMBL" id="UINC01159458">
    <property type="protein sequence ID" value="SVD57547.1"/>
    <property type="molecule type" value="Genomic_DNA"/>
</dbReference>
<dbReference type="AlphaFoldDB" id="A0A382WFE2"/>
<gene>
    <name evidence="2" type="ORF">METZ01_LOCUS410401</name>
</gene>
<feature type="compositionally biased region" description="Basic and acidic residues" evidence="1">
    <location>
        <begin position="72"/>
        <end position="127"/>
    </location>
</feature>